<dbReference type="KEGG" id="ksn:43588419"/>
<reference evidence="1" key="2">
    <citation type="submission" date="2024-01" db="EMBL/GenBank/DDBJ databases">
        <title>Comparative genomics of Cryptococcus and Kwoniella reveals pathogenesis evolution and contrasting modes of karyotype evolution via chromosome fusion or intercentromeric recombination.</title>
        <authorList>
            <person name="Coelho M.A."/>
            <person name="David-Palma M."/>
            <person name="Shea T."/>
            <person name="Bowers K."/>
            <person name="McGinley-Smith S."/>
            <person name="Mohammad A.W."/>
            <person name="Gnirke A."/>
            <person name="Yurkov A.M."/>
            <person name="Nowrousian M."/>
            <person name="Sun S."/>
            <person name="Cuomo C.A."/>
            <person name="Heitman J."/>
        </authorList>
    </citation>
    <scope>NUCLEOTIDE SEQUENCE</scope>
    <source>
        <strain evidence="1">CBS 12478</strain>
    </source>
</reference>
<evidence type="ECO:0000313" key="2">
    <source>
        <dbReference type="Proteomes" id="UP000322225"/>
    </source>
</evidence>
<name>A0A5M6C5X6_9TREE</name>
<dbReference type="GeneID" id="43588419"/>
<dbReference type="AlphaFoldDB" id="A0A5M6C5X6"/>
<proteinExistence type="predicted"/>
<keyword evidence="2" id="KW-1185">Reference proteome</keyword>
<sequence>MSTTNTTTASNPLTRSSLASDLSALRSLPTSTLSNLLPVPKTDTAIQSQTFQERTRPIDVLNAFSPKSSNSDQSQTLVRAYISEMKSVKSMRDGEEGERVGERIDRLRERGEEIVGEHSEIRVRRKKQDYYHFRLDLQVDPQRLHPPSPTSYV</sequence>
<dbReference type="Proteomes" id="UP000322225">
    <property type="component" value="Chromosome 10"/>
</dbReference>
<dbReference type="EMBL" id="CP144060">
    <property type="protein sequence ID" value="WWD21298.1"/>
    <property type="molecule type" value="Genomic_DNA"/>
</dbReference>
<protein>
    <submittedName>
        <fullName evidence="1">Uncharacterized protein</fullName>
    </submittedName>
</protein>
<gene>
    <name evidence="1" type="ORF">CI109_105782</name>
</gene>
<evidence type="ECO:0000313" key="1">
    <source>
        <dbReference type="EMBL" id="WWD21298.1"/>
    </source>
</evidence>
<organism evidence="1 2">
    <name type="scientific">Kwoniella shandongensis</name>
    <dbReference type="NCBI Taxonomy" id="1734106"/>
    <lineage>
        <taxon>Eukaryota</taxon>
        <taxon>Fungi</taxon>
        <taxon>Dikarya</taxon>
        <taxon>Basidiomycota</taxon>
        <taxon>Agaricomycotina</taxon>
        <taxon>Tremellomycetes</taxon>
        <taxon>Tremellales</taxon>
        <taxon>Cryptococcaceae</taxon>
        <taxon>Kwoniella</taxon>
    </lineage>
</organism>
<reference evidence="1" key="1">
    <citation type="submission" date="2017-08" db="EMBL/GenBank/DDBJ databases">
        <authorList>
            <person name="Cuomo C."/>
            <person name="Billmyre B."/>
            <person name="Heitman J."/>
        </authorList>
    </citation>
    <scope>NUCLEOTIDE SEQUENCE</scope>
    <source>
        <strain evidence="1">CBS 12478</strain>
    </source>
</reference>
<dbReference type="RefSeq" id="XP_031861517.1">
    <property type="nucleotide sequence ID" value="XM_032004286.1"/>
</dbReference>
<accession>A0A5M6C5X6</accession>